<reference evidence="2 3" key="1">
    <citation type="submission" date="2017-11" db="EMBL/GenBank/DDBJ databases">
        <title>Isolation and Characterization of Methanofollis Species from Methane Seep Offshore SW Taiwan.</title>
        <authorList>
            <person name="Teng N.-H."/>
            <person name="Lai M.-C."/>
            <person name="Chen S.-C."/>
        </authorList>
    </citation>
    <scope>NUCLEOTIDE SEQUENCE [LARGE SCALE GENOMIC DNA]</scope>
    <source>
        <strain evidence="2 3">FWC-SCC2</strain>
    </source>
</reference>
<dbReference type="GO" id="GO:0003676">
    <property type="term" value="F:nucleic acid binding"/>
    <property type="evidence" value="ECO:0007669"/>
    <property type="project" value="InterPro"/>
</dbReference>
<keyword evidence="3" id="KW-1185">Reference proteome</keyword>
<proteinExistence type="predicted"/>
<feature type="transmembrane region" description="Helical" evidence="1">
    <location>
        <begin position="5"/>
        <end position="25"/>
    </location>
</feature>
<sequence length="102" mass="11221">MNSSIIDLVFLYVLLNLGAALLYYADKRRAQQGTWRISERALLASAVLGPFGALAGMRLFRHKTQKTKFLLVPLCALLHLAVIVLLIINSIGGGAWTVLPWS</sequence>
<protein>
    <submittedName>
        <fullName evidence="2">DUF1294 domain-containing protein</fullName>
    </submittedName>
</protein>
<keyword evidence="1" id="KW-0812">Transmembrane</keyword>
<organism evidence="2 3">
    <name type="scientific">Methanofollis fontis</name>
    <dbReference type="NCBI Taxonomy" id="2052832"/>
    <lineage>
        <taxon>Archaea</taxon>
        <taxon>Methanobacteriati</taxon>
        <taxon>Methanobacteriota</taxon>
        <taxon>Stenosarchaea group</taxon>
        <taxon>Methanomicrobia</taxon>
        <taxon>Methanomicrobiales</taxon>
        <taxon>Methanomicrobiaceae</taxon>
        <taxon>Methanofollis</taxon>
    </lineage>
</organism>
<keyword evidence="1" id="KW-1133">Transmembrane helix</keyword>
<dbReference type="PIRSF" id="PIRSF002599">
    <property type="entry name" value="Cold_shock_A"/>
    <property type="match status" value="1"/>
</dbReference>
<dbReference type="OrthoDB" id="53377at2157"/>
<dbReference type="InterPro" id="IPR010718">
    <property type="entry name" value="DUF1294"/>
</dbReference>
<evidence type="ECO:0000256" key="1">
    <source>
        <dbReference type="SAM" id="Phobius"/>
    </source>
</evidence>
<dbReference type="Pfam" id="PF06961">
    <property type="entry name" value="DUF1294"/>
    <property type="match status" value="1"/>
</dbReference>
<gene>
    <name evidence="2" type="ORF">CUJ86_07800</name>
</gene>
<dbReference type="Proteomes" id="UP000292580">
    <property type="component" value="Unassembled WGS sequence"/>
</dbReference>
<accession>A0A483CX24</accession>
<dbReference type="AlphaFoldDB" id="A0A483CX24"/>
<evidence type="ECO:0000313" key="3">
    <source>
        <dbReference type="Proteomes" id="UP000292580"/>
    </source>
</evidence>
<name>A0A483CX24_9EURY</name>
<dbReference type="EMBL" id="PGCL01000003">
    <property type="protein sequence ID" value="TAJ44286.1"/>
    <property type="molecule type" value="Genomic_DNA"/>
</dbReference>
<dbReference type="RefSeq" id="WP_130647010.1">
    <property type="nucleotide sequence ID" value="NZ_PGCL01000003.1"/>
</dbReference>
<keyword evidence="1" id="KW-0472">Membrane</keyword>
<dbReference type="InterPro" id="IPR012156">
    <property type="entry name" value="Cold_shock_CspA"/>
</dbReference>
<feature type="transmembrane region" description="Helical" evidence="1">
    <location>
        <begin position="69"/>
        <end position="92"/>
    </location>
</feature>
<evidence type="ECO:0000313" key="2">
    <source>
        <dbReference type="EMBL" id="TAJ44286.1"/>
    </source>
</evidence>
<comment type="caution">
    <text evidence="2">The sequence shown here is derived from an EMBL/GenBank/DDBJ whole genome shotgun (WGS) entry which is preliminary data.</text>
</comment>